<keyword evidence="2" id="KW-1185">Reference proteome</keyword>
<dbReference type="Proteomes" id="UP001319200">
    <property type="component" value="Unassembled WGS sequence"/>
</dbReference>
<dbReference type="AlphaFoldDB" id="A0AAP2GNR8"/>
<dbReference type="EMBL" id="JAHESF010000008">
    <property type="protein sequence ID" value="MBT1697165.1"/>
    <property type="molecule type" value="Genomic_DNA"/>
</dbReference>
<organism evidence="1 2">
    <name type="scientific">Chryseosolibacter histidini</name>
    <dbReference type="NCBI Taxonomy" id="2782349"/>
    <lineage>
        <taxon>Bacteria</taxon>
        <taxon>Pseudomonadati</taxon>
        <taxon>Bacteroidota</taxon>
        <taxon>Cytophagia</taxon>
        <taxon>Cytophagales</taxon>
        <taxon>Chryseotaleaceae</taxon>
        <taxon>Chryseosolibacter</taxon>
    </lineage>
</organism>
<name>A0AAP2GNR8_9BACT</name>
<protein>
    <submittedName>
        <fullName evidence="1">Uncharacterized protein</fullName>
    </submittedName>
</protein>
<accession>A0AAP2GNR8</accession>
<gene>
    <name evidence="1" type="ORF">KK083_09785</name>
</gene>
<sequence>MQDTVERSRSLISVLELKRLLVDLKDKRPDICLRYRLLGEMWGVNFMRVIHITEKGALMNDEQNNRLVNLTDLSSVMQFEIDAPFQGFQPHFHYHVKPMTDFKQF</sequence>
<evidence type="ECO:0000313" key="2">
    <source>
        <dbReference type="Proteomes" id="UP001319200"/>
    </source>
</evidence>
<reference evidence="1 2" key="1">
    <citation type="submission" date="2021-05" db="EMBL/GenBank/DDBJ databases">
        <title>A Polyphasic approach of four new species of the genus Ohtaekwangia: Ohtaekwangia histidinii sp. nov., Ohtaekwangia cretensis sp. nov., Ohtaekwangia indiensis sp. nov., Ohtaekwangia reichenbachii sp. nov. from diverse environment.</title>
        <authorList>
            <person name="Octaviana S."/>
        </authorList>
    </citation>
    <scope>NUCLEOTIDE SEQUENCE [LARGE SCALE GENOMIC DNA]</scope>
    <source>
        <strain evidence="1 2">PWU4</strain>
    </source>
</reference>
<comment type="caution">
    <text evidence="1">The sequence shown here is derived from an EMBL/GenBank/DDBJ whole genome shotgun (WGS) entry which is preliminary data.</text>
</comment>
<evidence type="ECO:0000313" key="1">
    <source>
        <dbReference type="EMBL" id="MBT1697165.1"/>
    </source>
</evidence>
<proteinExistence type="predicted"/>
<dbReference type="RefSeq" id="WP_254162951.1">
    <property type="nucleotide sequence ID" value="NZ_JAHESF010000008.1"/>
</dbReference>